<evidence type="ECO:0000313" key="7">
    <source>
        <dbReference type="EMBL" id="QMV40342.1"/>
    </source>
</evidence>
<evidence type="ECO:0000313" key="8">
    <source>
        <dbReference type="Proteomes" id="UP000515679"/>
    </source>
</evidence>
<keyword evidence="8" id="KW-1185">Reference proteome</keyword>
<reference evidence="7 8" key="1">
    <citation type="submission" date="2019-07" db="EMBL/GenBank/DDBJ databases">
        <authorList>
            <person name="Kim J.K."/>
            <person name="Cheong H.-M."/>
            <person name="Choi Y."/>
            <person name="Hwang K.J."/>
            <person name="Lee S."/>
            <person name="Choi C."/>
        </authorList>
    </citation>
    <scope>NUCLEOTIDE SEQUENCE [LARGE SCALE GENOMIC DNA]</scope>
    <source>
        <strain evidence="7 8">KS 22</strain>
    </source>
</reference>
<evidence type="ECO:0000256" key="3">
    <source>
        <dbReference type="ARBA" id="ARBA00048505"/>
    </source>
</evidence>
<evidence type="ECO:0000256" key="2">
    <source>
        <dbReference type="ARBA" id="ARBA00034301"/>
    </source>
</evidence>
<dbReference type="InterPro" id="IPR047773">
    <property type="entry name" value="YHYH_dom_bact"/>
</dbReference>
<comment type="catalytic activity">
    <reaction evidence="3">
        <text>3',5'-cyclic UMP + H2O = UMP + H(+)</text>
        <dbReference type="Rhea" id="RHEA:70575"/>
        <dbReference type="ChEBI" id="CHEBI:15377"/>
        <dbReference type="ChEBI" id="CHEBI:15378"/>
        <dbReference type="ChEBI" id="CHEBI:57865"/>
        <dbReference type="ChEBI" id="CHEBI:184387"/>
    </reaction>
    <physiologicalReaction direction="left-to-right" evidence="3">
        <dbReference type="Rhea" id="RHEA:70576"/>
    </physiologicalReaction>
</comment>
<dbReference type="SMART" id="SM00849">
    <property type="entry name" value="Lactamase_B"/>
    <property type="match status" value="1"/>
</dbReference>
<feature type="chain" id="PRO_5028922054" evidence="5">
    <location>
        <begin position="24"/>
        <end position="351"/>
    </location>
</feature>
<protein>
    <submittedName>
        <fullName evidence="7">MBL fold metallo-hydrolase</fullName>
    </submittedName>
</protein>
<dbReference type="InterPro" id="IPR001279">
    <property type="entry name" value="Metallo-B-lactamas"/>
</dbReference>
<dbReference type="KEGG" id="cchl:FPL14_03335"/>
<dbReference type="Pfam" id="PF00753">
    <property type="entry name" value="Lactamase_B"/>
    <property type="match status" value="1"/>
</dbReference>
<dbReference type="EMBL" id="CP041969">
    <property type="protein sequence ID" value="QMV40342.1"/>
    <property type="molecule type" value="Genomic_DNA"/>
</dbReference>
<evidence type="ECO:0000256" key="5">
    <source>
        <dbReference type="SAM" id="SignalP"/>
    </source>
</evidence>
<dbReference type="InterPro" id="IPR052159">
    <property type="entry name" value="Competence_DNA_uptake"/>
</dbReference>
<feature type="region of interest" description="Disordered" evidence="4">
    <location>
        <begin position="55"/>
        <end position="94"/>
    </location>
</feature>
<dbReference type="NCBIfam" id="NF033223">
    <property type="entry name" value="YHYH_alt"/>
    <property type="match status" value="1"/>
</dbReference>
<comment type="function">
    <text evidence="2">Counteracts the endogenous Pycsar antiviral defense system. Phosphodiesterase that enables metal-dependent hydrolysis of host cyclic nucleotide Pycsar defense signals such as cCMP and cUMP.</text>
</comment>
<dbReference type="GO" id="GO:0016787">
    <property type="term" value="F:hydrolase activity"/>
    <property type="evidence" value="ECO:0007669"/>
    <property type="project" value="UniProtKB-KW"/>
</dbReference>
<keyword evidence="7" id="KW-0378">Hydrolase</keyword>
<comment type="catalytic activity">
    <reaction evidence="1">
        <text>3',5'-cyclic CMP + H2O = CMP + H(+)</text>
        <dbReference type="Rhea" id="RHEA:72675"/>
        <dbReference type="ChEBI" id="CHEBI:15377"/>
        <dbReference type="ChEBI" id="CHEBI:15378"/>
        <dbReference type="ChEBI" id="CHEBI:58003"/>
        <dbReference type="ChEBI" id="CHEBI:60377"/>
    </reaction>
    <physiologicalReaction direction="left-to-right" evidence="1">
        <dbReference type="Rhea" id="RHEA:72676"/>
    </physiologicalReaction>
</comment>
<proteinExistence type="predicted"/>
<dbReference type="PANTHER" id="PTHR30619:SF7">
    <property type="entry name" value="BETA-LACTAMASE DOMAIN PROTEIN"/>
    <property type="match status" value="1"/>
</dbReference>
<keyword evidence="5" id="KW-0732">Signal</keyword>
<dbReference type="SUPFAM" id="SSF56281">
    <property type="entry name" value="Metallo-hydrolase/oxidoreductase"/>
    <property type="match status" value="1"/>
</dbReference>
<feature type="domain" description="Metallo-beta-lactamase" evidence="6">
    <location>
        <begin position="112"/>
        <end position="306"/>
    </location>
</feature>
<dbReference type="CDD" id="cd07731">
    <property type="entry name" value="ComA-like_MBL-fold"/>
    <property type="match status" value="1"/>
</dbReference>
<evidence type="ECO:0000259" key="6">
    <source>
        <dbReference type="SMART" id="SM00849"/>
    </source>
</evidence>
<dbReference type="InterPro" id="IPR036866">
    <property type="entry name" value="RibonucZ/Hydroxyglut_hydro"/>
</dbReference>
<evidence type="ECO:0000256" key="1">
    <source>
        <dbReference type="ARBA" id="ARBA00034221"/>
    </source>
</evidence>
<sequence length="351" mass="37408">MRKISLTLLTIATLLLSTNVSMAHPGRTDSNGGHTCRTDCAKWGLKDGEYHYHNSDGTIKTKTPSDPKVPTAPTSPLGPTSPDEPEASGIKADKIKPPAKDKLSVYFLNVGQGDATYIKTAAGDDILIDAGKNEAGAAVVNYLKQLGVDDLEILISTHPDEDHAGGLDVVLDKFKVKAVYAPKVSHTTNTFKDFLLAVKKEGLTIKEAKAGVKLPLKDVTATFVGPVKQYGDDLNDWSAVLHLTYGENTFLFTGDAEKKAENDMIAAKLSLKADVLKTGHHGSVSSTSPALLKAVSPKFAIISVGKNNYGHPAATILNRLKSAKVTTFRTDLNGTVTAVSDGKKISFVKVK</sequence>
<feature type="signal peptide" evidence="5">
    <location>
        <begin position="1"/>
        <end position="23"/>
    </location>
</feature>
<evidence type="ECO:0000256" key="4">
    <source>
        <dbReference type="SAM" id="MobiDB-lite"/>
    </source>
</evidence>
<organism evidence="7 8">
    <name type="scientific">Cohnella cholangitidis</name>
    <dbReference type="NCBI Taxonomy" id="2598458"/>
    <lineage>
        <taxon>Bacteria</taxon>
        <taxon>Bacillati</taxon>
        <taxon>Bacillota</taxon>
        <taxon>Bacilli</taxon>
        <taxon>Bacillales</taxon>
        <taxon>Paenibacillaceae</taxon>
        <taxon>Cohnella</taxon>
    </lineage>
</organism>
<dbReference type="InterPro" id="IPR035681">
    <property type="entry name" value="ComA-like_MBL"/>
</dbReference>
<dbReference type="Proteomes" id="UP000515679">
    <property type="component" value="Chromosome"/>
</dbReference>
<dbReference type="PANTHER" id="PTHR30619">
    <property type="entry name" value="DNA INTERNALIZATION/COMPETENCE PROTEIN COMEC/REC2"/>
    <property type="match status" value="1"/>
</dbReference>
<gene>
    <name evidence="7" type="ORF">FPL14_03335</name>
</gene>
<feature type="compositionally biased region" description="Polar residues" evidence="4">
    <location>
        <begin position="55"/>
        <end position="64"/>
    </location>
</feature>
<dbReference type="AlphaFoldDB" id="A0A7G5BTQ8"/>
<accession>A0A7G5BTQ8</accession>
<dbReference type="Gene3D" id="3.60.15.10">
    <property type="entry name" value="Ribonuclease Z/Hydroxyacylglutathione hydrolase-like"/>
    <property type="match status" value="1"/>
</dbReference>
<name>A0A7G5BTQ8_9BACL</name>
<dbReference type="RefSeq" id="WP_182301697.1">
    <property type="nucleotide sequence ID" value="NZ_CP041969.1"/>
</dbReference>